<reference evidence="1 2" key="1">
    <citation type="submission" date="2023-01" db="EMBL/GenBank/DDBJ databases">
        <title>Analysis of 21 Apiospora genomes using comparative genomics revels a genus with tremendous synthesis potential of carbohydrate active enzymes and secondary metabolites.</title>
        <authorList>
            <person name="Sorensen T."/>
        </authorList>
    </citation>
    <scope>NUCLEOTIDE SEQUENCE [LARGE SCALE GENOMIC DNA]</scope>
    <source>
        <strain evidence="1 2">CBS 20057</strain>
    </source>
</reference>
<dbReference type="Proteomes" id="UP001396898">
    <property type="component" value="Unassembled WGS sequence"/>
</dbReference>
<dbReference type="EMBL" id="JAQQWI010000013">
    <property type="protein sequence ID" value="KAK8013609.1"/>
    <property type="molecule type" value="Genomic_DNA"/>
</dbReference>
<gene>
    <name evidence="1" type="ORF">PG991_009202</name>
</gene>
<accession>A0ABR1RM40</accession>
<evidence type="ECO:0000313" key="2">
    <source>
        <dbReference type="Proteomes" id="UP001396898"/>
    </source>
</evidence>
<proteinExistence type="predicted"/>
<keyword evidence="2" id="KW-1185">Reference proteome</keyword>
<comment type="caution">
    <text evidence="1">The sequence shown here is derived from an EMBL/GenBank/DDBJ whole genome shotgun (WGS) entry which is preliminary data.</text>
</comment>
<name>A0ABR1RM40_9PEZI</name>
<organism evidence="1 2">
    <name type="scientific">Apiospora marii</name>
    <dbReference type="NCBI Taxonomy" id="335849"/>
    <lineage>
        <taxon>Eukaryota</taxon>
        <taxon>Fungi</taxon>
        <taxon>Dikarya</taxon>
        <taxon>Ascomycota</taxon>
        <taxon>Pezizomycotina</taxon>
        <taxon>Sordariomycetes</taxon>
        <taxon>Xylariomycetidae</taxon>
        <taxon>Amphisphaeriales</taxon>
        <taxon>Apiosporaceae</taxon>
        <taxon>Apiospora</taxon>
    </lineage>
</organism>
<evidence type="ECO:0008006" key="3">
    <source>
        <dbReference type="Google" id="ProtNLM"/>
    </source>
</evidence>
<protein>
    <recommendedName>
        <fullName evidence="3">Cullin N-terminal domain-containing protein</fullName>
    </recommendedName>
</protein>
<evidence type="ECO:0000313" key="1">
    <source>
        <dbReference type="EMBL" id="KAK8013609.1"/>
    </source>
</evidence>
<sequence length="149" mass="16668">MAFQSGLYLERCRKYREKAWAIINDAFALSLERVVALYHQNLLASLRNSLKTYLQKRRRGGGCDMRFNRCIWYVNEHVDEFIHGRSMEGGGVEISAHCASVFPMNTFNAIYARIAEGNSNLEASTAGAGIAASLELLMSVIHGVPPQRT</sequence>